<dbReference type="AlphaFoldDB" id="A0A1H5ZFM6"/>
<gene>
    <name evidence="1" type="ORF">Tchl_2806</name>
</gene>
<proteinExistence type="predicted"/>
<keyword evidence="2" id="KW-1185">Reference proteome</keyword>
<accession>A0A1H5ZFM6</accession>
<dbReference type="InterPro" id="IPR025392">
    <property type="entry name" value="DUF4124"/>
</dbReference>
<dbReference type="RefSeq" id="WP_075148970.1">
    <property type="nucleotide sequence ID" value="NZ_CP018839.1"/>
</dbReference>
<dbReference type="EMBL" id="CP018839">
    <property type="protein sequence ID" value="APR05629.1"/>
    <property type="molecule type" value="Genomic_DNA"/>
</dbReference>
<organism evidence="1 2">
    <name type="scientific">Thauera chlorobenzoica</name>
    <dbReference type="NCBI Taxonomy" id="96773"/>
    <lineage>
        <taxon>Bacteria</taxon>
        <taxon>Pseudomonadati</taxon>
        <taxon>Pseudomonadota</taxon>
        <taxon>Betaproteobacteria</taxon>
        <taxon>Rhodocyclales</taxon>
        <taxon>Zoogloeaceae</taxon>
        <taxon>Thauera</taxon>
    </lineage>
</organism>
<sequence length="171" mass="18992">MPPAPRLPILRAAAIPAALLIATAAHAQIYKCRIDGQTVFADRPCAADAQPLDIRPAAGPGTPPAPGAPTTLDKINASVDDMVRSRQLRELDRRLRVERADLEQEQDRMTRELAALRNKKDRANNNLAGAMWEQSISEEMNATVARYDLRMRGIRDEIKRLEEQRAGMMGQ</sequence>
<reference evidence="1 2" key="1">
    <citation type="submission" date="2016-12" db="EMBL/GenBank/DDBJ databases">
        <title>Complete genome sequence of Thauera chlorobenzoica, a Betaproteobacterium degrading haloaromatics anaerobically to CO2 and halides.</title>
        <authorList>
            <person name="Goris T."/>
            <person name="Mergelsberg M."/>
            <person name="Boll M."/>
        </authorList>
    </citation>
    <scope>NUCLEOTIDE SEQUENCE [LARGE SCALE GENOMIC DNA]</scope>
    <source>
        <strain evidence="1 2">3CB1</strain>
    </source>
</reference>
<dbReference type="KEGG" id="tcl:Tchl_2806"/>
<name>A0A1H5ZFM6_9RHOO</name>
<evidence type="ECO:0000313" key="1">
    <source>
        <dbReference type="EMBL" id="APR05629.1"/>
    </source>
</evidence>
<dbReference type="Pfam" id="PF13511">
    <property type="entry name" value="DUF4124"/>
    <property type="match status" value="1"/>
</dbReference>
<evidence type="ECO:0000313" key="2">
    <source>
        <dbReference type="Proteomes" id="UP000185739"/>
    </source>
</evidence>
<dbReference type="STRING" id="96773.Tchl_2806"/>
<protein>
    <submittedName>
        <fullName evidence="1">Uncharacterized protein</fullName>
    </submittedName>
</protein>
<dbReference type="Proteomes" id="UP000185739">
    <property type="component" value="Chromosome"/>
</dbReference>